<dbReference type="PANTHER" id="PTHR35585:SF1">
    <property type="entry name" value="HHE DOMAIN PROTEIN (AFU_ORTHOLOGUE AFUA_4G00730)"/>
    <property type="match status" value="1"/>
</dbReference>
<reference evidence="3" key="1">
    <citation type="submission" date="2020-11" db="EMBL/GenBank/DDBJ databases">
        <title>Chlorella ohadii genome sequencing and assembly.</title>
        <authorList>
            <person name="Murik O."/>
            <person name="Treves H."/>
            <person name="Kedem I."/>
            <person name="Shotland Y."/>
            <person name="Kaplan A."/>
        </authorList>
    </citation>
    <scope>NUCLEOTIDE SEQUENCE</scope>
    <source>
        <strain evidence="3">1</strain>
    </source>
</reference>
<feature type="region of interest" description="Disordered" evidence="1">
    <location>
        <begin position="117"/>
        <end position="140"/>
    </location>
</feature>
<dbReference type="AlphaFoldDB" id="A0AAD5DLJ0"/>
<feature type="domain" description="Hemerythrin-like" evidence="2">
    <location>
        <begin position="15"/>
        <end position="98"/>
    </location>
</feature>
<gene>
    <name evidence="3" type="ORF">COHA_007853</name>
</gene>
<protein>
    <recommendedName>
        <fullName evidence="2">Hemerythrin-like domain-containing protein</fullName>
    </recommendedName>
</protein>
<dbReference type="EMBL" id="JADXDR010000128">
    <property type="protein sequence ID" value="KAI7838396.1"/>
    <property type="molecule type" value="Genomic_DNA"/>
</dbReference>
<dbReference type="Gene3D" id="1.20.120.520">
    <property type="entry name" value="nmb1532 protein domain like"/>
    <property type="match status" value="1"/>
</dbReference>
<evidence type="ECO:0000313" key="4">
    <source>
        <dbReference type="Proteomes" id="UP001205105"/>
    </source>
</evidence>
<keyword evidence="4" id="KW-1185">Reference proteome</keyword>
<dbReference type="PANTHER" id="PTHR35585">
    <property type="entry name" value="HHE DOMAIN PROTEIN (AFU_ORTHOLOGUE AFUA_4G00730)"/>
    <property type="match status" value="1"/>
</dbReference>
<comment type="caution">
    <text evidence="3">The sequence shown here is derived from an EMBL/GenBank/DDBJ whole genome shotgun (WGS) entry which is preliminary data.</text>
</comment>
<evidence type="ECO:0000256" key="1">
    <source>
        <dbReference type="SAM" id="MobiDB-lite"/>
    </source>
</evidence>
<dbReference type="Pfam" id="PF01814">
    <property type="entry name" value="Hemerythrin"/>
    <property type="match status" value="1"/>
</dbReference>
<evidence type="ECO:0000313" key="3">
    <source>
        <dbReference type="EMBL" id="KAI7838396.1"/>
    </source>
</evidence>
<sequence length="140" mass="15538">MAARALQDPTIIDAVVSDHRNAEEAVLYPFMESKLGKEGHSFTEHSNHEHAELEGKLVAAVLASREGDWAGLAQQMGDAQKAFEHHRHDEEDKYLPELAQASQADELRELTAQWAEAKRKAPLSELSRPLAKSSWETAGL</sequence>
<proteinExistence type="predicted"/>
<dbReference type="InterPro" id="IPR012312">
    <property type="entry name" value="Hemerythrin-like"/>
</dbReference>
<evidence type="ECO:0000259" key="2">
    <source>
        <dbReference type="Pfam" id="PF01814"/>
    </source>
</evidence>
<dbReference type="Proteomes" id="UP001205105">
    <property type="component" value="Unassembled WGS sequence"/>
</dbReference>
<accession>A0AAD5DLJ0</accession>
<organism evidence="3 4">
    <name type="scientific">Chlorella ohadii</name>
    <dbReference type="NCBI Taxonomy" id="2649997"/>
    <lineage>
        <taxon>Eukaryota</taxon>
        <taxon>Viridiplantae</taxon>
        <taxon>Chlorophyta</taxon>
        <taxon>core chlorophytes</taxon>
        <taxon>Trebouxiophyceae</taxon>
        <taxon>Chlorellales</taxon>
        <taxon>Chlorellaceae</taxon>
        <taxon>Chlorella clade</taxon>
        <taxon>Chlorella</taxon>
    </lineage>
</organism>
<name>A0AAD5DLJ0_9CHLO</name>